<dbReference type="SUPFAM" id="SSF50998">
    <property type="entry name" value="Quinoprotein alcohol dehydrogenase-like"/>
    <property type="match status" value="1"/>
</dbReference>
<dbReference type="InterPro" id="IPR027417">
    <property type="entry name" value="P-loop_NTPase"/>
</dbReference>
<dbReference type="Pfam" id="PF00400">
    <property type="entry name" value="WD40"/>
    <property type="match status" value="1"/>
</dbReference>
<dbReference type="EMBL" id="CP108188">
    <property type="protein sequence ID" value="WTR69398.1"/>
    <property type="molecule type" value="Genomic_DNA"/>
</dbReference>
<dbReference type="Gene3D" id="2.130.10.10">
    <property type="entry name" value="YVTN repeat-like/Quinoprotein amine dehydrogenase"/>
    <property type="match status" value="1"/>
</dbReference>
<dbReference type="InterPro" id="IPR011047">
    <property type="entry name" value="Quinoprotein_ADH-like_sf"/>
</dbReference>
<keyword evidence="1" id="KW-0853">WD repeat</keyword>
<gene>
    <name evidence="2" type="ORF">OG814_09090</name>
</gene>
<dbReference type="RefSeq" id="WP_371635320.1">
    <property type="nucleotide sequence ID" value="NZ_CP108062.1"/>
</dbReference>
<accession>A0ABZ1LAK3</accession>
<evidence type="ECO:0000313" key="2">
    <source>
        <dbReference type="EMBL" id="WTR69398.1"/>
    </source>
</evidence>
<dbReference type="InterPro" id="IPR001680">
    <property type="entry name" value="WD40_rpt"/>
</dbReference>
<evidence type="ECO:0000313" key="3">
    <source>
        <dbReference type="Proteomes" id="UP001622594"/>
    </source>
</evidence>
<sequence>MPSATPSPAWDGRRPATGTEAEATALLGWLTDPEAPRLCLVTGAPGSGKTALLGWFAKHGPRAGRPRRRTARVLVPLAGQSALGATWTIADRLGVVARSPGDLVHALATSEARPAGRAVLLLTDLHAAAEPAALTDLIAELAGVGRVRLVVEARSGTPAPAALRRTDRRVAVVDLDGDTEPAGPAAPEPPGPLPDLSDPVAVCTADPLLVTTAYVTGSAAAGLPGTLDGPEVPSRPGENAAEDHGGLRAAWMRAGQSLCREQGPAERALVLLSALGDGADPRLRPALAELAEGSPWRLRWARHRGDLTPPWPGPVTVLGSAGGPLEGTLLVGDRTGAVRLLHEADASPAGRLAHTVPGRVTALAPAPDGTVLLLDDRGRLHTVRGAAPRAPYLERLTEAVSATLARHPGTALAAIAGSVVVGDRLGSVHAFGLRGLHQAASHSGRVAAVSAVDSETPFVCSGGVDGTVRLWTPGRDPRPEPLAERPSPVVALHATETPYGPLVAVAWGDGLVELHRPEGGRTLSFRPGPPVRAVAVTGAGSLLVGTDESLVCLVPKRTPHRDN</sequence>
<dbReference type="InterPro" id="IPR015943">
    <property type="entry name" value="WD40/YVTN_repeat-like_dom_sf"/>
</dbReference>
<evidence type="ECO:0000256" key="1">
    <source>
        <dbReference type="PROSITE-ProRule" id="PRU00221"/>
    </source>
</evidence>
<dbReference type="Proteomes" id="UP001622594">
    <property type="component" value="Chromosome"/>
</dbReference>
<keyword evidence="3" id="KW-1185">Reference proteome</keyword>
<dbReference type="PROSITE" id="PS50082">
    <property type="entry name" value="WD_REPEATS_2"/>
    <property type="match status" value="1"/>
</dbReference>
<organism evidence="2 3">
    <name type="scientific">Streptomyces zaomyceticus</name>
    <dbReference type="NCBI Taxonomy" id="68286"/>
    <lineage>
        <taxon>Bacteria</taxon>
        <taxon>Bacillati</taxon>
        <taxon>Actinomycetota</taxon>
        <taxon>Actinomycetes</taxon>
        <taxon>Kitasatosporales</taxon>
        <taxon>Streptomycetaceae</taxon>
        <taxon>Streptomyces</taxon>
    </lineage>
</organism>
<proteinExistence type="predicted"/>
<reference evidence="2 3" key="1">
    <citation type="submission" date="2022-10" db="EMBL/GenBank/DDBJ databases">
        <title>The complete genomes of actinobacterial strains from the NBC collection.</title>
        <authorList>
            <person name="Joergensen T.S."/>
            <person name="Alvarez Arevalo M."/>
            <person name="Sterndorff E.B."/>
            <person name="Faurdal D."/>
            <person name="Vuksanovic O."/>
            <person name="Mourched A.-S."/>
            <person name="Charusanti P."/>
            <person name="Shaw S."/>
            <person name="Blin K."/>
            <person name="Weber T."/>
        </authorList>
    </citation>
    <scope>NUCLEOTIDE SEQUENCE [LARGE SCALE GENOMIC DNA]</scope>
    <source>
        <strain evidence="2 3">NBC_00123</strain>
    </source>
</reference>
<evidence type="ECO:0008006" key="4">
    <source>
        <dbReference type="Google" id="ProtNLM"/>
    </source>
</evidence>
<name>A0ABZ1LAK3_9ACTN</name>
<protein>
    <recommendedName>
        <fullName evidence="4">WD40 repeat domain-containing protein</fullName>
    </recommendedName>
</protein>
<dbReference type="SUPFAM" id="SSF52540">
    <property type="entry name" value="P-loop containing nucleoside triphosphate hydrolases"/>
    <property type="match status" value="1"/>
</dbReference>
<feature type="repeat" description="WD" evidence="1">
    <location>
        <begin position="439"/>
        <end position="471"/>
    </location>
</feature>